<gene>
    <name evidence="1" type="ORF">NIES2135_43560</name>
</gene>
<name>A0A1Z4JL98_LEPBY</name>
<organism evidence="1 2">
    <name type="scientific">Leptolyngbya boryana NIES-2135</name>
    <dbReference type="NCBI Taxonomy" id="1973484"/>
    <lineage>
        <taxon>Bacteria</taxon>
        <taxon>Bacillati</taxon>
        <taxon>Cyanobacteriota</taxon>
        <taxon>Cyanophyceae</taxon>
        <taxon>Leptolyngbyales</taxon>
        <taxon>Leptolyngbyaceae</taxon>
        <taxon>Leptolyngbya group</taxon>
        <taxon>Leptolyngbya</taxon>
    </lineage>
</organism>
<proteinExistence type="predicted"/>
<keyword evidence="2" id="KW-1185">Reference proteome</keyword>
<dbReference type="EMBL" id="AP018203">
    <property type="protein sequence ID" value="BAY57491.1"/>
    <property type="molecule type" value="Genomic_DNA"/>
</dbReference>
<evidence type="ECO:0000313" key="2">
    <source>
        <dbReference type="Proteomes" id="UP000217895"/>
    </source>
</evidence>
<sequence length="132" mass="14657">MKQSCEFTLKWYSSFRSDRSIVDYETARQLLIDQTNSTASDTFLGRLGQGKPPVPGQVTSILLALRVVFDALKDQTTLDRTLAAALFSISNEARRLFNNGLGKSRDCPPLLNEDLDRIAIAVKSIFSGTWQG</sequence>
<evidence type="ECO:0000313" key="1">
    <source>
        <dbReference type="EMBL" id="BAY57491.1"/>
    </source>
</evidence>
<evidence type="ECO:0008006" key="3">
    <source>
        <dbReference type="Google" id="ProtNLM"/>
    </source>
</evidence>
<dbReference type="AlphaFoldDB" id="A0A1Z4JL98"/>
<reference evidence="1 2" key="1">
    <citation type="submission" date="2017-06" db="EMBL/GenBank/DDBJ databases">
        <title>Genome sequencing of cyanobaciteial culture collection at National Institute for Environmental Studies (NIES).</title>
        <authorList>
            <person name="Hirose Y."/>
            <person name="Shimura Y."/>
            <person name="Fujisawa T."/>
            <person name="Nakamura Y."/>
            <person name="Kawachi M."/>
        </authorList>
    </citation>
    <scope>NUCLEOTIDE SEQUENCE [LARGE SCALE GENOMIC DNA]</scope>
    <source>
        <strain evidence="1 2">NIES-2135</strain>
    </source>
</reference>
<accession>A0A1Z4JL98</accession>
<protein>
    <recommendedName>
        <fullName evidence="3">Dethiobiotin synthetase</fullName>
    </recommendedName>
</protein>
<dbReference type="Proteomes" id="UP000217895">
    <property type="component" value="Chromosome"/>
</dbReference>